<dbReference type="GO" id="GO:0080019">
    <property type="term" value="F:alcohol-forming very long-chain fatty acyl-CoA reductase activity"/>
    <property type="evidence" value="ECO:0007669"/>
    <property type="project" value="InterPro"/>
</dbReference>
<keyword evidence="4" id="KW-0472">Membrane</keyword>
<dbReference type="SUPFAM" id="SSF51735">
    <property type="entry name" value="NAD(P)-binding Rossmann-fold domains"/>
    <property type="match status" value="1"/>
</dbReference>
<keyword evidence="4" id="KW-0521">NADP</keyword>
<dbReference type="EC" id="1.2.1.84" evidence="4"/>
<dbReference type="PANTHER" id="PTHR11011:SF116">
    <property type="entry name" value="FATTY ACYL-COA REDUCTASE CG5065-RELATED"/>
    <property type="match status" value="1"/>
</dbReference>
<dbReference type="Pfam" id="PF03015">
    <property type="entry name" value="Sterile"/>
    <property type="match status" value="1"/>
</dbReference>
<feature type="transmembrane region" description="Helical" evidence="4">
    <location>
        <begin position="378"/>
        <end position="395"/>
    </location>
</feature>
<protein>
    <recommendedName>
        <fullName evidence="4">Fatty acyl-CoA reductase</fullName>
        <ecNumber evidence="4">1.2.1.84</ecNumber>
    </recommendedName>
</protein>
<evidence type="ECO:0000259" key="6">
    <source>
        <dbReference type="Pfam" id="PF07993"/>
    </source>
</evidence>
<evidence type="ECO:0000256" key="3">
    <source>
        <dbReference type="ARBA" id="ARBA00023098"/>
    </source>
</evidence>
<evidence type="ECO:0000256" key="1">
    <source>
        <dbReference type="ARBA" id="ARBA00005928"/>
    </source>
</evidence>
<evidence type="ECO:0000313" key="8">
    <source>
        <dbReference type="RefSeq" id="XP_015601482.1"/>
    </source>
</evidence>
<dbReference type="InterPro" id="IPR013120">
    <property type="entry name" value="FAR_NAD-bd"/>
</dbReference>
<gene>
    <name evidence="8" type="primary">LOC107270724</name>
</gene>
<keyword evidence="2 4" id="KW-0444">Lipid biosynthesis</keyword>
<dbReference type="GeneID" id="107270724"/>
<dbReference type="GO" id="GO:0035336">
    <property type="term" value="P:long-chain fatty-acyl-CoA metabolic process"/>
    <property type="evidence" value="ECO:0007669"/>
    <property type="project" value="TreeGrafter"/>
</dbReference>
<dbReference type="Proteomes" id="UP000694920">
    <property type="component" value="Unplaced"/>
</dbReference>
<dbReference type="GO" id="GO:0005777">
    <property type="term" value="C:peroxisome"/>
    <property type="evidence" value="ECO:0007669"/>
    <property type="project" value="TreeGrafter"/>
</dbReference>
<dbReference type="PANTHER" id="PTHR11011">
    <property type="entry name" value="MALE STERILITY PROTEIN 2-RELATED"/>
    <property type="match status" value="1"/>
</dbReference>
<organism evidence="7 8">
    <name type="scientific">Cephus cinctus</name>
    <name type="common">Wheat stem sawfly</name>
    <dbReference type="NCBI Taxonomy" id="211228"/>
    <lineage>
        <taxon>Eukaryota</taxon>
        <taxon>Metazoa</taxon>
        <taxon>Ecdysozoa</taxon>
        <taxon>Arthropoda</taxon>
        <taxon>Hexapoda</taxon>
        <taxon>Insecta</taxon>
        <taxon>Pterygota</taxon>
        <taxon>Neoptera</taxon>
        <taxon>Endopterygota</taxon>
        <taxon>Hymenoptera</taxon>
        <taxon>Cephoidea</taxon>
        <taxon>Cephidae</taxon>
        <taxon>Cephus</taxon>
    </lineage>
</organism>
<name>A0AAJ7C5E1_CEPCN</name>
<keyword evidence="7" id="KW-1185">Reference proteome</keyword>
<comment type="function">
    <text evidence="4">Catalyzes the reduction of fatty acyl-CoA to fatty alcohols.</text>
</comment>
<comment type="catalytic activity">
    <reaction evidence="4">
        <text>a long-chain fatty acyl-CoA + 2 NADPH + 2 H(+) = a long-chain primary fatty alcohol + 2 NADP(+) + CoA</text>
        <dbReference type="Rhea" id="RHEA:52716"/>
        <dbReference type="ChEBI" id="CHEBI:15378"/>
        <dbReference type="ChEBI" id="CHEBI:57287"/>
        <dbReference type="ChEBI" id="CHEBI:57783"/>
        <dbReference type="ChEBI" id="CHEBI:58349"/>
        <dbReference type="ChEBI" id="CHEBI:77396"/>
        <dbReference type="ChEBI" id="CHEBI:83139"/>
        <dbReference type="EC" id="1.2.1.84"/>
    </reaction>
</comment>
<evidence type="ECO:0000256" key="4">
    <source>
        <dbReference type="RuleBase" id="RU363097"/>
    </source>
</evidence>
<dbReference type="GO" id="GO:0102965">
    <property type="term" value="F:alcohol-forming long-chain fatty acyl-CoA reductase activity"/>
    <property type="evidence" value="ECO:0007669"/>
    <property type="project" value="UniProtKB-EC"/>
</dbReference>
<keyword evidence="4" id="KW-0812">Transmembrane</keyword>
<evidence type="ECO:0000259" key="5">
    <source>
        <dbReference type="Pfam" id="PF03015"/>
    </source>
</evidence>
<keyword evidence="3 4" id="KW-0443">Lipid metabolism</keyword>
<dbReference type="InterPro" id="IPR036291">
    <property type="entry name" value="NAD(P)-bd_dom_sf"/>
</dbReference>
<reference evidence="8" key="1">
    <citation type="submission" date="2025-08" db="UniProtKB">
        <authorList>
            <consortium name="RefSeq"/>
        </authorList>
    </citation>
    <scope>IDENTIFICATION</scope>
</reference>
<keyword evidence="4" id="KW-1133">Transmembrane helix</keyword>
<dbReference type="Pfam" id="PF07993">
    <property type="entry name" value="NAD_binding_4"/>
    <property type="match status" value="1"/>
</dbReference>
<evidence type="ECO:0000256" key="2">
    <source>
        <dbReference type="ARBA" id="ARBA00022516"/>
    </source>
</evidence>
<keyword evidence="4" id="KW-0560">Oxidoreductase</keyword>
<dbReference type="InterPro" id="IPR026055">
    <property type="entry name" value="FAR"/>
</dbReference>
<dbReference type="RefSeq" id="XP_015601482.1">
    <property type="nucleotide sequence ID" value="XM_015745996.2"/>
</dbReference>
<feature type="domain" description="Thioester reductase (TE)" evidence="6">
    <location>
        <begin position="14"/>
        <end position="115"/>
    </location>
</feature>
<dbReference type="InterPro" id="IPR033640">
    <property type="entry name" value="FAR_C"/>
</dbReference>
<comment type="similarity">
    <text evidence="1 4">Belongs to the fatty acyl-CoA reductase family.</text>
</comment>
<accession>A0AAJ7C5E1</accession>
<dbReference type="AlphaFoldDB" id="A0AAJ7C5E1"/>
<dbReference type="Gene3D" id="3.40.50.720">
    <property type="entry name" value="NAD(P)-binding Rossmann-like Domain"/>
    <property type="match status" value="1"/>
</dbReference>
<feature type="domain" description="Fatty acyl-CoA reductase C-terminal" evidence="5">
    <location>
        <begin position="279"/>
        <end position="367"/>
    </location>
</feature>
<sequence>MTLCDWYSDREILLTGVTSELGRALLEKLLRSFPRVKVYVILRSKNGRDKSNRIKAIFASPGYGRLLQDEPNAISRVKPFEGNLLYNGLGLAKADRTALTNVTVVLHAAGPHDAVFEFAQELPAVSVVGAASSIFRHKGQITESLQNEYIPEIPLCLIRVPLLGPAWKEPMPGHVGILRGATALMVGAGYALCRSELPAELIPIDLAVNTMLVAVYQRETREHKDSSTTVYNATTIGCTWGELINKAQRANRNFAYPSFGIPGITSLVLLHRIVVFLLEWLPSVICDTILSLFGGKNRILEEHLRIRNALQTLEPILLRSWPVERNRIHLLQRQLSLEEQEAFPVCVNIDVETYVLCAAAATRKHCSDDRNSRIIKNFKWFSLAFIIFAIFLLLCK</sequence>
<evidence type="ECO:0000313" key="7">
    <source>
        <dbReference type="Proteomes" id="UP000694920"/>
    </source>
</evidence>
<proteinExistence type="inferred from homology"/>
<dbReference type="KEGG" id="ccin:107270724"/>